<dbReference type="InterPro" id="IPR036515">
    <property type="entry name" value="Transposase_17_sf"/>
</dbReference>
<protein>
    <submittedName>
        <fullName evidence="1">Transposase</fullName>
    </submittedName>
</protein>
<reference evidence="1 2" key="1">
    <citation type="submission" date="2016-03" db="EMBL/GenBank/DDBJ databases">
        <authorList>
            <person name="Heylen K."/>
            <person name="De Vos P."/>
            <person name="Vekeman B."/>
        </authorList>
    </citation>
    <scope>NUCLEOTIDE SEQUENCE [LARGE SCALE GENOMIC DNA]</scope>
    <source>
        <strain evidence="1 2">R-49807</strain>
    </source>
</reference>
<dbReference type="RefSeq" id="WP_064027335.1">
    <property type="nucleotide sequence ID" value="NZ_CP023669.1"/>
</dbReference>
<dbReference type="Gene3D" id="3.30.70.1290">
    <property type="entry name" value="Transposase IS200-like"/>
    <property type="match status" value="1"/>
</dbReference>
<dbReference type="NCBIfam" id="NF047646">
    <property type="entry name" value="REP_Tyr_transpos"/>
    <property type="match status" value="1"/>
</dbReference>
<name>A0A291IID4_9GAMM</name>
<dbReference type="EMBL" id="LUUL01000077">
    <property type="protein sequence ID" value="OAI25852.1"/>
    <property type="molecule type" value="Genomic_DNA"/>
</dbReference>
<evidence type="ECO:0000313" key="1">
    <source>
        <dbReference type="EMBL" id="OAI25852.1"/>
    </source>
</evidence>
<dbReference type="InterPro" id="IPR052715">
    <property type="entry name" value="RAYT_transposase"/>
</dbReference>
<dbReference type="PANTHER" id="PTHR36966">
    <property type="entry name" value="REP-ASSOCIATED TYROSINE TRANSPOSASE"/>
    <property type="match status" value="1"/>
</dbReference>
<gene>
    <name evidence="1" type="ORF">A1356_12400</name>
</gene>
<organism evidence="1 2">
    <name type="scientific">Methylomonas koyamae</name>
    <dbReference type="NCBI Taxonomy" id="702114"/>
    <lineage>
        <taxon>Bacteria</taxon>
        <taxon>Pseudomonadati</taxon>
        <taxon>Pseudomonadota</taxon>
        <taxon>Gammaproteobacteria</taxon>
        <taxon>Methylococcales</taxon>
        <taxon>Methylococcaceae</taxon>
        <taxon>Methylomonas</taxon>
    </lineage>
</organism>
<sequence length="177" mass="20825">MTRSRYRVLQNSSPHFMTATINHWLPLFTRPATVNIVLDSWRFLQRDSGFQLYGYVILENHLHLIAASADLSRDMQRFKAYTAKQIIAYLQQSGSARVLELLALLKRPHKTESEFQVWEEGNHPQLIETEAAMRQKLDYIHRNPVKRGYVDLPEHWRYSSARNYAGLEGLIEVVREW</sequence>
<dbReference type="Proteomes" id="UP000077734">
    <property type="component" value="Unassembled WGS sequence"/>
</dbReference>
<dbReference type="InterPro" id="IPR002686">
    <property type="entry name" value="Transposase_17"/>
</dbReference>
<proteinExistence type="predicted"/>
<dbReference type="GO" id="GO:0043565">
    <property type="term" value="F:sequence-specific DNA binding"/>
    <property type="evidence" value="ECO:0007669"/>
    <property type="project" value="TreeGrafter"/>
</dbReference>
<dbReference type="GO" id="GO:0006313">
    <property type="term" value="P:DNA transposition"/>
    <property type="evidence" value="ECO:0007669"/>
    <property type="project" value="InterPro"/>
</dbReference>
<comment type="caution">
    <text evidence="1">The sequence shown here is derived from an EMBL/GenBank/DDBJ whole genome shotgun (WGS) entry which is preliminary data.</text>
</comment>
<dbReference type="PANTHER" id="PTHR36966:SF1">
    <property type="entry name" value="REP-ASSOCIATED TYROSINE TRANSPOSASE"/>
    <property type="match status" value="1"/>
</dbReference>
<dbReference type="AlphaFoldDB" id="A0A291IID4"/>
<dbReference type="SMART" id="SM01321">
    <property type="entry name" value="Y1_Tnp"/>
    <property type="match status" value="1"/>
</dbReference>
<dbReference type="KEGG" id="mko:MKLM6_1677"/>
<dbReference type="SUPFAM" id="SSF143422">
    <property type="entry name" value="Transposase IS200-like"/>
    <property type="match status" value="1"/>
</dbReference>
<accession>A0A291IID4</accession>
<dbReference type="GO" id="GO:0004803">
    <property type="term" value="F:transposase activity"/>
    <property type="evidence" value="ECO:0007669"/>
    <property type="project" value="InterPro"/>
</dbReference>
<evidence type="ECO:0000313" key="2">
    <source>
        <dbReference type="Proteomes" id="UP000077734"/>
    </source>
</evidence>
<keyword evidence="2" id="KW-1185">Reference proteome</keyword>